<proteinExistence type="predicted"/>
<dbReference type="InterPro" id="IPR023393">
    <property type="entry name" value="START-like_dom_sf"/>
</dbReference>
<dbReference type="SUPFAM" id="SSF55961">
    <property type="entry name" value="Bet v1-like"/>
    <property type="match status" value="1"/>
</dbReference>
<dbReference type="Gene3D" id="3.30.530.20">
    <property type="match status" value="1"/>
</dbReference>
<organism evidence="1 2">
    <name type="scientific">Aggregatimonas sangjinii</name>
    <dbReference type="NCBI Taxonomy" id="2583587"/>
    <lineage>
        <taxon>Bacteria</taxon>
        <taxon>Pseudomonadati</taxon>
        <taxon>Bacteroidota</taxon>
        <taxon>Flavobacteriia</taxon>
        <taxon>Flavobacteriales</taxon>
        <taxon>Flavobacteriaceae</taxon>
        <taxon>Aggregatimonas</taxon>
    </lineage>
</organism>
<dbReference type="RefSeq" id="WP_138851786.1">
    <property type="nucleotide sequence ID" value="NZ_CP040710.1"/>
</dbReference>
<protein>
    <recommendedName>
        <fullName evidence="3">SRPBCC family protein</fullName>
    </recommendedName>
</protein>
<reference evidence="1 2" key="1">
    <citation type="submission" date="2019-05" db="EMBL/GenBank/DDBJ databases">
        <title>Genome sequencing of F202Z8.</title>
        <authorList>
            <person name="Kwon Y.M."/>
        </authorList>
    </citation>
    <scope>NUCLEOTIDE SEQUENCE [LARGE SCALE GENOMIC DNA]</scope>
    <source>
        <strain evidence="1 2">F202Z8</strain>
    </source>
</reference>
<dbReference type="OrthoDB" id="1462188at2"/>
<evidence type="ECO:0008006" key="3">
    <source>
        <dbReference type="Google" id="ProtNLM"/>
    </source>
</evidence>
<accession>A0A5B7SS02</accession>
<dbReference type="Proteomes" id="UP000310017">
    <property type="component" value="Chromosome"/>
</dbReference>
<name>A0A5B7SS02_9FLAO</name>
<evidence type="ECO:0000313" key="1">
    <source>
        <dbReference type="EMBL" id="QCW99433.1"/>
    </source>
</evidence>
<sequence>MEEIVIQVNANNVWDYLGEGFGDIAVYDSNVIESIGFSPPILMNAPSDKRRAIYPENYEYIERLIQFSSESRSLAFINLRGFSFPYKKIEVSVKVISLDKNVSILRWKVDIKLTFWTFFYIKQQYSKAIRKHYRTQFAELKYYLENDKQKRSSNVSDYNFMLLFDY</sequence>
<gene>
    <name evidence="1" type="ORF">FGM00_04660</name>
</gene>
<dbReference type="AlphaFoldDB" id="A0A5B7SS02"/>
<evidence type="ECO:0000313" key="2">
    <source>
        <dbReference type="Proteomes" id="UP000310017"/>
    </source>
</evidence>
<dbReference type="KEGG" id="asag:FGM00_04660"/>
<dbReference type="EMBL" id="CP040710">
    <property type="protein sequence ID" value="QCW99433.1"/>
    <property type="molecule type" value="Genomic_DNA"/>
</dbReference>
<keyword evidence="2" id="KW-1185">Reference proteome</keyword>